<protein>
    <submittedName>
        <fullName evidence="2">Uncharacterized protein</fullName>
    </submittedName>
</protein>
<keyword evidence="1" id="KW-1133">Transmembrane helix</keyword>
<keyword evidence="3" id="KW-1185">Reference proteome</keyword>
<feature type="transmembrane region" description="Helical" evidence="1">
    <location>
        <begin position="12"/>
        <end position="33"/>
    </location>
</feature>
<evidence type="ECO:0000313" key="2">
    <source>
        <dbReference type="EMBL" id="GAA3842118.1"/>
    </source>
</evidence>
<accession>A0ABP7JDB1</accession>
<sequence length="100" mass="10934">MRGLPRHDVCKPVALLAVVVSGLLTAAHLLLGVEEFGRWSLVMLLWGCAQAGIAPLQLWLRQFYATAHERSRLGLRYTALRQATGPIFTAADFAACTGDR</sequence>
<dbReference type="Proteomes" id="UP001501009">
    <property type="component" value="Unassembled WGS sequence"/>
</dbReference>
<reference evidence="3" key="1">
    <citation type="journal article" date="2019" name="Int. J. Syst. Evol. Microbiol.">
        <title>The Global Catalogue of Microorganisms (GCM) 10K type strain sequencing project: providing services to taxonomists for standard genome sequencing and annotation.</title>
        <authorList>
            <consortium name="The Broad Institute Genomics Platform"/>
            <consortium name="The Broad Institute Genome Sequencing Center for Infectious Disease"/>
            <person name="Wu L."/>
            <person name="Ma J."/>
        </authorList>
    </citation>
    <scope>NUCLEOTIDE SEQUENCE [LARGE SCALE GENOMIC DNA]</scope>
    <source>
        <strain evidence="3">JCM 17138</strain>
    </source>
</reference>
<gene>
    <name evidence="2" type="ORF">GCM10022403_087720</name>
</gene>
<keyword evidence="1" id="KW-0472">Membrane</keyword>
<organism evidence="2 3">
    <name type="scientific">Streptomyces coacervatus</name>
    <dbReference type="NCBI Taxonomy" id="647381"/>
    <lineage>
        <taxon>Bacteria</taxon>
        <taxon>Bacillati</taxon>
        <taxon>Actinomycetota</taxon>
        <taxon>Actinomycetes</taxon>
        <taxon>Kitasatosporales</taxon>
        <taxon>Streptomycetaceae</taxon>
        <taxon>Streptomyces</taxon>
    </lineage>
</organism>
<proteinExistence type="predicted"/>
<dbReference type="RefSeq" id="WP_275781735.1">
    <property type="nucleotide sequence ID" value="NZ_BAABDE010000042.1"/>
</dbReference>
<dbReference type="EMBL" id="BAABDE010000042">
    <property type="protein sequence ID" value="GAA3842118.1"/>
    <property type="molecule type" value="Genomic_DNA"/>
</dbReference>
<keyword evidence="1" id="KW-0812">Transmembrane</keyword>
<evidence type="ECO:0000313" key="3">
    <source>
        <dbReference type="Proteomes" id="UP001501009"/>
    </source>
</evidence>
<comment type="caution">
    <text evidence="2">The sequence shown here is derived from an EMBL/GenBank/DDBJ whole genome shotgun (WGS) entry which is preliminary data.</text>
</comment>
<evidence type="ECO:0000256" key="1">
    <source>
        <dbReference type="SAM" id="Phobius"/>
    </source>
</evidence>
<feature type="transmembrane region" description="Helical" evidence="1">
    <location>
        <begin position="39"/>
        <end position="60"/>
    </location>
</feature>
<name>A0ABP7JDB1_9ACTN</name>